<sequence length="275" mass="31469">METNGTGNADNGQRGNGDMTIQDMYAKLLEHQIGIKADLHKRCEVLETNSNTVVRRLEENTAALMKRINDVETEQKRLNDEQRKLNEQQGKIKEDLNLHIHEVQGAISNMDNAMVRKIRDEIFEMDRRKSKLNNFLIMGVEQKSEEEDRKFVLELVGKICPGESIGVKTQRIGESGNFRPILVSTEKVRDKRRVIDASRKELGNFPEYSRIYIKPDLTVKQREELGRKRAIKSGSTSPAQPKNDTPYQTPAVVGKRKLAFRIPAKAKHPKLKPKQ</sequence>
<evidence type="ECO:0000256" key="1">
    <source>
        <dbReference type="SAM" id="Coils"/>
    </source>
</evidence>
<reference evidence="3" key="1">
    <citation type="submission" date="2021-06" db="EMBL/GenBank/DDBJ databases">
        <authorList>
            <person name="Hodson N. C."/>
            <person name="Mongue J. A."/>
            <person name="Jaron S. K."/>
        </authorList>
    </citation>
    <scope>NUCLEOTIDE SEQUENCE</scope>
</reference>
<dbReference type="Proteomes" id="UP000708208">
    <property type="component" value="Unassembled WGS sequence"/>
</dbReference>
<evidence type="ECO:0000313" key="4">
    <source>
        <dbReference type="Proteomes" id="UP000708208"/>
    </source>
</evidence>
<evidence type="ECO:0000313" key="3">
    <source>
        <dbReference type="EMBL" id="CAG7830640.1"/>
    </source>
</evidence>
<dbReference type="EMBL" id="CAJVCH010556806">
    <property type="protein sequence ID" value="CAG7830640.1"/>
    <property type="molecule type" value="Genomic_DNA"/>
</dbReference>
<proteinExistence type="predicted"/>
<keyword evidence="1" id="KW-0175">Coiled coil</keyword>
<feature type="region of interest" description="Disordered" evidence="2">
    <location>
        <begin position="228"/>
        <end position="253"/>
    </location>
</feature>
<dbReference type="OrthoDB" id="6769865at2759"/>
<dbReference type="AlphaFoldDB" id="A0A8J2PNW4"/>
<gene>
    <name evidence="3" type="ORF">AFUS01_LOCUS40428</name>
</gene>
<organism evidence="3 4">
    <name type="scientific">Allacma fusca</name>
    <dbReference type="NCBI Taxonomy" id="39272"/>
    <lineage>
        <taxon>Eukaryota</taxon>
        <taxon>Metazoa</taxon>
        <taxon>Ecdysozoa</taxon>
        <taxon>Arthropoda</taxon>
        <taxon>Hexapoda</taxon>
        <taxon>Collembola</taxon>
        <taxon>Symphypleona</taxon>
        <taxon>Sminthuridae</taxon>
        <taxon>Allacma</taxon>
    </lineage>
</organism>
<name>A0A8J2PNW4_9HEXA</name>
<evidence type="ECO:0000256" key="2">
    <source>
        <dbReference type="SAM" id="MobiDB-lite"/>
    </source>
</evidence>
<comment type="caution">
    <text evidence="3">The sequence shown here is derived from an EMBL/GenBank/DDBJ whole genome shotgun (WGS) entry which is preliminary data.</text>
</comment>
<keyword evidence="4" id="KW-1185">Reference proteome</keyword>
<feature type="compositionally biased region" description="Polar residues" evidence="2">
    <location>
        <begin position="233"/>
        <end position="248"/>
    </location>
</feature>
<protein>
    <submittedName>
        <fullName evidence="3">Uncharacterized protein</fullName>
    </submittedName>
</protein>
<feature type="coiled-coil region" evidence="1">
    <location>
        <begin position="54"/>
        <end position="98"/>
    </location>
</feature>
<accession>A0A8J2PNW4</accession>